<proteinExistence type="inferred from homology"/>
<reference evidence="3 4" key="1">
    <citation type="journal article" date="2019" name="Environ. Microbiol.">
        <title>Species interactions and distinct microbial communities in high Arctic permafrost affected cryosols are associated with the CH4 and CO2 gas fluxes.</title>
        <authorList>
            <person name="Altshuler I."/>
            <person name="Hamel J."/>
            <person name="Turney S."/>
            <person name="Magnuson E."/>
            <person name="Levesque R."/>
            <person name="Greer C."/>
            <person name="Whyte L.G."/>
        </authorList>
    </citation>
    <scope>NUCLEOTIDE SEQUENCE [LARGE SCALE GENOMIC DNA]</scope>
    <source>
        <strain evidence="3 4">S9.2P</strain>
    </source>
</reference>
<evidence type="ECO:0000259" key="2">
    <source>
        <dbReference type="PROSITE" id="PS51986"/>
    </source>
</evidence>
<dbReference type="OrthoDB" id="9807095at2"/>
<dbReference type="GO" id="GO:0004356">
    <property type="term" value="F:glutamine synthetase activity"/>
    <property type="evidence" value="ECO:0007669"/>
    <property type="project" value="InterPro"/>
</dbReference>
<dbReference type="Proteomes" id="UP000317646">
    <property type="component" value="Unassembled WGS sequence"/>
</dbReference>
<dbReference type="PANTHER" id="PTHR42974:SF1">
    <property type="entry name" value="TYPE-3 GLUTAMINE SYNTHETASE"/>
    <property type="match status" value="1"/>
</dbReference>
<protein>
    <submittedName>
        <fullName evidence="3">Glutamine synthetase III</fullName>
    </submittedName>
</protein>
<comment type="similarity">
    <text evidence="1">Belongs to the glutamine synthetase family.</text>
</comment>
<dbReference type="InterPro" id="IPR052725">
    <property type="entry name" value="GS_Type-3"/>
</dbReference>
<dbReference type="GO" id="GO:0006542">
    <property type="term" value="P:glutamine biosynthetic process"/>
    <property type="evidence" value="ECO:0007669"/>
    <property type="project" value="InterPro"/>
</dbReference>
<feature type="non-terminal residue" evidence="3">
    <location>
        <position position="224"/>
    </location>
</feature>
<dbReference type="PROSITE" id="PS51986">
    <property type="entry name" value="GS_BETA_GRASP"/>
    <property type="match status" value="1"/>
</dbReference>
<dbReference type="InterPro" id="IPR022147">
    <property type="entry name" value="GSIII_N"/>
</dbReference>
<evidence type="ECO:0000256" key="1">
    <source>
        <dbReference type="PROSITE-ProRule" id="PRU01330"/>
    </source>
</evidence>
<dbReference type="EMBL" id="RCYZ01000004">
    <property type="protein sequence ID" value="TPG65785.1"/>
    <property type="molecule type" value="Genomic_DNA"/>
</dbReference>
<evidence type="ECO:0000313" key="3">
    <source>
        <dbReference type="EMBL" id="TPG65785.1"/>
    </source>
</evidence>
<evidence type="ECO:0000313" key="4">
    <source>
        <dbReference type="Proteomes" id="UP000317646"/>
    </source>
</evidence>
<dbReference type="RefSeq" id="WP_140466434.1">
    <property type="nucleotide sequence ID" value="NZ_RCYZ01000004.1"/>
</dbReference>
<name>A0A502GW32_9BACT</name>
<dbReference type="Pfam" id="PF12437">
    <property type="entry name" value="GSIII_N"/>
    <property type="match status" value="1"/>
</dbReference>
<dbReference type="PANTHER" id="PTHR42974">
    <property type="entry name" value="GLUTAMINE SYNTHETASE"/>
    <property type="match status" value="1"/>
</dbReference>
<sequence>MAILRFKALELVDLRQPVVIKPEKARRSESFGQNVFNLEAMRANMSGEYFKKLQAATKQGLPVEHSVADGVASAMKTWAMAKGATHYTHWFQPLTGATAEKHDSFFDLSADGKAIENFKGSALVQQEPDASSFPNGGIRNTFEARGYTAWDPTSPAFILETAGAKTLCIPTIFVAYTGEALDYKAPLLKSLAVLEKAALGVCQYFDKDVARVHTTLGIEQEYFL</sequence>
<feature type="domain" description="GS beta-grasp" evidence="2">
    <location>
        <begin position="85"/>
        <end position="178"/>
    </location>
</feature>
<dbReference type="InterPro" id="IPR008147">
    <property type="entry name" value="Gln_synt_N"/>
</dbReference>
<gene>
    <name evidence="3" type="ORF">EAH73_10310</name>
</gene>
<dbReference type="AlphaFoldDB" id="A0A502GW32"/>
<accession>A0A502GW32</accession>
<comment type="caution">
    <text evidence="3">The sequence shown here is derived from an EMBL/GenBank/DDBJ whole genome shotgun (WGS) entry which is preliminary data.</text>
</comment>
<keyword evidence="4" id="KW-1185">Reference proteome</keyword>
<organism evidence="3 4">
    <name type="scientific">Hymenobacter nivis</name>
    <dbReference type="NCBI Taxonomy" id="1850093"/>
    <lineage>
        <taxon>Bacteria</taxon>
        <taxon>Pseudomonadati</taxon>
        <taxon>Bacteroidota</taxon>
        <taxon>Cytophagia</taxon>
        <taxon>Cytophagales</taxon>
        <taxon>Hymenobacteraceae</taxon>
        <taxon>Hymenobacter</taxon>
    </lineage>
</organism>